<dbReference type="AlphaFoldDB" id="A0A8T0CS72"/>
<feature type="compositionally biased region" description="Pro residues" evidence="1">
    <location>
        <begin position="355"/>
        <end position="377"/>
    </location>
</feature>
<dbReference type="GO" id="GO:0005524">
    <property type="term" value="F:ATP binding"/>
    <property type="evidence" value="ECO:0007669"/>
    <property type="project" value="InterPro"/>
</dbReference>
<dbReference type="InterPro" id="IPR000719">
    <property type="entry name" value="Prot_kinase_dom"/>
</dbReference>
<evidence type="ECO:0000256" key="2">
    <source>
        <dbReference type="SAM" id="Phobius"/>
    </source>
</evidence>
<evidence type="ECO:0000313" key="5">
    <source>
        <dbReference type="EMBL" id="KAF7848929.1"/>
    </source>
</evidence>
<dbReference type="SUPFAM" id="SSF56112">
    <property type="entry name" value="Protein kinase-like (PK-like)"/>
    <property type="match status" value="1"/>
</dbReference>
<keyword evidence="6" id="KW-1185">Reference proteome</keyword>
<dbReference type="OrthoDB" id="4062651at2759"/>
<accession>A0A8T0CS72</accession>
<dbReference type="GO" id="GO:0005886">
    <property type="term" value="C:plasma membrane"/>
    <property type="evidence" value="ECO:0007669"/>
    <property type="project" value="UniProtKB-ARBA"/>
</dbReference>
<evidence type="ECO:0000259" key="4">
    <source>
        <dbReference type="PROSITE" id="PS51782"/>
    </source>
</evidence>
<dbReference type="Pfam" id="PF23473">
    <property type="entry name" value="LysM3_LYK4_5"/>
    <property type="match status" value="1"/>
</dbReference>
<feature type="domain" description="LysM" evidence="4">
    <location>
        <begin position="296"/>
        <end position="341"/>
    </location>
</feature>
<dbReference type="InterPro" id="IPR056561">
    <property type="entry name" value="NFP_LYK_LysM1"/>
</dbReference>
<dbReference type="Gene3D" id="1.10.510.10">
    <property type="entry name" value="Transferase(Phosphotransferase) domain 1"/>
    <property type="match status" value="1"/>
</dbReference>
<dbReference type="PANTHER" id="PTHR45927">
    <property type="entry name" value="LYSM-DOMAIN RECEPTOR-LIKE KINASE-RELATED"/>
    <property type="match status" value="1"/>
</dbReference>
<evidence type="ECO:0000259" key="3">
    <source>
        <dbReference type="PROSITE" id="PS50011"/>
    </source>
</evidence>
<feature type="region of interest" description="Disordered" evidence="1">
    <location>
        <begin position="347"/>
        <end position="381"/>
    </location>
</feature>
<dbReference type="Pfam" id="PF23472">
    <property type="entry name" value="LysM2_CERK1_LYK3_4_5"/>
    <property type="match status" value="1"/>
</dbReference>
<gene>
    <name evidence="5" type="ORF">BT93_L1432</name>
</gene>
<dbReference type="InterPro" id="IPR052611">
    <property type="entry name" value="Plant_RLK_LysM"/>
</dbReference>
<reference evidence="5" key="1">
    <citation type="submission" date="2020-05" db="EMBL/GenBank/DDBJ databases">
        <title>WGS assembly of Corymbia citriodora subspecies variegata.</title>
        <authorList>
            <person name="Barry K."/>
            <person name="Hundley H."/>
            <person name="Shu S."/>
            <person name="Jenkins J."/>
            <person name="Grimwood J."/>
            <person name="Baten A."/>
        </authorList>
    </citation>
    <scope>NUCLEOTIDE SEQUENCE</scope>
    <source>
        <strain evidence="5">CV2-018</strain>
    </source>
</reference>
<organism evidence="5 6">
    <name type="scientific">Corymbia citriodora subsp. variegata</name>
    <dbReference type="NCBI Taxonomy" id="360336"/>
    <lineage>
        <taxon>Eukaryota</taxon>
        <taxon>Viridiplantae</taxon>
        <taxon>Streptophyta</taxon>
        <taxon>Embryophyta</taxon>
        <taxon>Tracheophyta</taxon>
        <taxon>Spermatophyta</taxon>
        <taxon>Magnoliopsida</taxon>
        <taxon>eudicotyledons</taxon>
        <taxon>Gunneridae</taxon>
        <taxon>Pentapetalae</taxon>
        <taxon>rosids</taxon>
        <taxon>malvids</taxon>
        <taxon>Myrtales</taxon>
        <taxon>Myrtaceae</taxon>
        <taxon>Myrtoideae</taxon>
        <taxon>Eucalypteae</taxon>
        <taxon>Corymbia</taxon>
    </lineage>
</organism>
<dbReference type="InterPro" id="IPR056562">
    <property type="entry name" value="LysM2_CERK1_LYK3_4_5"/>
</dbReference>
<comment type="caution">
    <text evidence="5">The sequence shown here is derived from an EMBL/GenBank/DDBJ whole genome shotgun (WGS) entry which is preliminary data.</text>
</comment>
<evidence type="ECO:0000313" key="6">
    <source>
        <dbReference type="Proteomes" id="UP000806378"/>
    </source>
</evidence>
<feature type="domain" description="Protein kinase" evidence="3">
    <location>
        <begin position="396"/>
        <end position="730"/>
    </location>
</feature>
<dbReference type="PANTHER" id="PTHR45927:SF11">
    <property type="entry name" value="LYSM DOMAIN RECEPTOR-LIKE KINASE 4"/>
    <property type="match status" value="1"/>
</dbReference>
<sequence>MRKWFQASKSIFIKILATMRIGQNIRVPLTCACPTMGQNGVGVKYLFTYIIFKGYDILNNVEMFAQFGVHTRITQEANGSTKQNPVIYPYSRASVSTQQPPSGPQNFIISANKLSFLSLSLVVALAILRFSSFAHSQQPYVSRVCSNTNDSSSPALGYTCNGLNRTCQTYLIYRSNPPYDTVPSIARLLASDPSQLSAINSVALNATFPANKMVIVPVNCSCSGRHYQANATYSIRKGDTYYLIANSTYEGLTTCRAIKGQNDIETVELYSGDLTIPIRCACPTKNQTDRGIKYLLSYVIAQGNNVGTISGRFGANTARTLEANGLTEQSSTIQPFTTLLVPVQSPPLSNQTIIPPSPPGQPTSPPPQSPNPPPPSPNSSLRNKWLFASAGLLVGAACALAIGSGIIFCTFSRRKNVQHAVTIVPEDSETSAKPIAEGAKDSQGLMQTIHGIAQSIKVYSFEELQLATSDFSPSYWIKGSVHRGEIDSCSVAIKKVSGDAIKEINLFKKINHFNIVRLAGICFNDGDWYFVYDFASHGPLSDWIYNPQGDSRTVLSWTQRVQIALDLHTPPQIHKNITSDNVLLDCDFRAKITNLGMARSAEGDDGQFALTSHIIGTKGYMAPEYLENGLVSTALDVYAFGVLAMEMITGKEAESLTREESSNLYQALDEVVPEDSMTERLADLIDPSLGGRYPSNLAAFMIRTIRCCLKKNAADRPGMDEIVQYLSGLLASSINWESSNNVN</sequence>
<dbReference type="InterPro" id="IPR011009">
    <property type="entry name" value="Kinase-like_dom_sf"/>
</dbReference>
<dbReference type="Pfam" id="PF23446">
    <property type="entry name" value="LysM1_NFP_LYK"/>
    <property type="match status" value="1"/>
</dbReference>
<keyword evidence="2" id="KW-1133">Transmembrane helix</keyword>
<dbReference type="Gramene" id="rna-gnl|WGS:JABURB|Cocit.L1432.1">
    <property type="protein sequence ID" value="cds-KAF7848929.1"/>
    <property type="gene ID" value="gene-BT93_L1432"/>
</dbReference>
<dbReference type="PROSITE" id="PS50011">
    <property type="entry name" value="PROTEIN_KINASE_DOM"/>
    <property type="match status" value="1"/>
</dbReference>
<feature type="transmembrane region" description="Helical" evidence="2">
    <location>
        <begin position="385"/>
        <end position="409"/>
    </location>
</feature>
<dbReference type="Pfam" id="PF07714">
    <property type="entry name" value="PK_Tyr_Ser-Thr"/>
    <property type="match status" value="1"/>
</dbReference>
<dbReference type="InterPro" id="IPR001245">
    <property type="entry name" value="Ser-Thr/Tyr_kinase_cat_dom"/>
</dbReference>
<dbReference type="InterPro" id="IPR056563">
    <property type="entry name" value="LysM3_LYK4_5"/>
</dbReference>
<evidence type="ECO:0000256" key="1">
    <source>
        <dbReference type="SAM" id="MobiDB-lite"/>
    </source>
</evidence>
<dbReference type="PROSITE" id="PS51782">
    <property type="entry name" value="LYSM"/>
    <property type="match status" value="1"/>
</dbReference>
<evidence type="ECO:0008006" key="7">
    <source>
        <dbReference type="Google" id="ProtNLM"/>
    </source>
</evidence>
<protein>
    <recommendedName>
        <fullName evidence="7">LysM domain receptor-like kinase 4</fullName>
    </recommendedName>
</protein>
<dbReference type="Proteomes" id="UP000806378">
    <property type="component" value="Unassembled WGS sequence"/>
</dbReference>
<dbReference type="Gene3D" id="3.30.200.20">
    <property type="entry name" value="Phosphorylase Kinase, domain 1"/>
    <property type="match status" value="1"/>
</dbReference>
<keyword evidence="2" id="KW-0472">Membrane</keyword>
<keyword evidence="2" id="KW-0812">Transmembrane</keyword>
<dbReference type="GO" id="GO:0004672">
    <property type="term" value="F:protein kinase activity"/>
    <property type="evidence" value="ECO:0007669"/>
    <property type="project" value="InterPro"/>
</dbReference>
<name>A0A8T0CS72_CORYI</name>
<proteinExistence type="predicted"/>
<dbReference type="InterPro" id="IPR018392">
    <property type="entry name" value="LysM"/>
</dbReference>
<dbReference type="EMBL" id="MU089928">
    <property type="protein sequence ID" value="KAF7848929.1"/>
    <property type="molecule type" value="Genomic_DNA"/>
</dbReference>